<dbReference type="Gene3D" id="3.30.450.20">
    <property type="entry name" value="PAS domain"/>
    <property type="match status" value="1"/>
</dbReference>
<dbReference type="GO" id="GO:0000155">
    <property type="term" value="F:phosphorelay sensor kinase activity"/>
    <property type="evidence" value="ECO:0007669"/>
    <property type="project" value="InterPro"/>
</dbReference>
<keyword evidence="10" id="KW-1185">Reference proteome</keyword>
<evidence type="ECO:0000259" key="8">
    <source>
        <dbReference type="PROSITE" id="PS50113"/>
    </source>
</evidence>
<dbReference type="CDD" id="cd00130">
    <property type="entry name" value="PAS"/>
    <property type="match status" value="1"/>
</dbReference>
<feature type="domain" description="PAS" evidence="7">
    <location>
        <begin position="136"/>
        <end position="189"/>
    </location>
</feature>
<evidence type="ECO:0000313" key="9">
    <source>
        <dbReference type="EMBL" id="MCU4754074.1"/>
    </source>
</evidence>
<dbReference type="PANTHER" id="PTHR43711:SF1">
    <property type="entry name" value="HISTIDINE KINASE 1"/>
    <property type="match status" value="1"/>
</dbReference>
<sequence length="622" mass="68003">MTRNEPAHVVLVNRNGQLEKLAATLRRARAPISVHLVSALSALWPEDGSERDLEPDCVVVCHSTQTDGIAQLEAVRERLEVPVVVFSLINDIQPVQGAIEGGAADVICGYSGRKLVLINRFKDVLGLGEPDPLQTPEQRLESLLEHLPHQVFIKDDDHRIVDVSRVTAEEYGLEREQLRGLTDFELLHPPELAAHLFEEEKSIMEAGDPVINKVEHFVDHLGRDRWVSTSKAARYDEAGSVIGVLGTTRDVTEEKRQERMMHVLHEASRDLVSAETVAEVATVTADIAADIPDLPRVCIALGEGTILETVQGDQTVLTRYREAFERTVGSGNERFLTVDGEPSSVEDDAAVVLLPLGSHGVLGFESTSNTLDPFSVELARILAANVEVALDRAERTARLEAQNERLEQFASIVSHDLRNPMSTARGYLEAYRDSGDPEHADEIEHALDRMDSLTSDMLDLARYGRVVDDFETVTLESVVEAAWETVPTASATLSIVFDSETTVEADPDRLQEALENLFRNAIEHGLEESQADPNLETTDGGGLTVRLESIPGGFAVKDDGPGIPDSTKPDVFDLGFTDSTDGTGYGLYIVDQIVTAHGWSVQVADAENGGARFEITGLEMGE</sequence>
<dbReference type="EMBL" id="JAOPJZ010000029">
    <property type="protein sequence ID" value="MCU4754074.1"/>
    <property type="molecule type" value="Genomic_DNA"/>
</dbReference>
<evidence type="ECO:0000256" key="5">
    <source>
        <dbReference type="ARBA" id="ARBA00023012"/>
    </source>
</evidence>
<organism evidence="9 10">
    <name type="scientific">Natronosalvus hydrolyticus</name>
    <dbReference type="NCBI Taxonomy" id="2979988"/>
    <lineage>
        <taxon>Archaea</taxon>
        <taxon>Methanobacteriati</taxon>
        <taxon>Methanobacteriota</taxon>
        <taxon>Stenosarchaea group</taxon>
        <taxon>Halobacteria</taxon>
        <taxon>Halobacteriales</taxon>
        <taxon>Natrialbaceae</taxon>
        <taxon>Natronosalvus</taxon>
    </lineage>
</organism>
<keyword evidence="5" id="KW-0902">Two-component regulatory system</keyword>
<dbReference type="InterPro" id="IPR005467">
    <property type="entry name" value="His_kinase_dom"/>
</dbReference>
<dbReference type="SUPFAM" id="SSF55785">
    <property type="entry name" value="PYP-like sensor domain (PAS domain)"/>
    <property type="match status" value="1"/>
</dbReference>
<dbReference type="Pfam" id="PF00512">
    <property type="entry name" value="HisKA"/>
    <property type="match status" value="1"/>
</dbReference>
<dbReference type="SMART" id="SM00388">
    <property type="entry name" value="HisKA"/>
    <property type="match status" value="1"/>
</dbReference>
<accession>A0AAP3E9G3</accession>
<dbReference type="Gene3D" id="3.30.450.40">
    <property type="match status" value="1"/>
</dbReference>
<dbReference type="Gene3D" id="3.30.565.10">
    <property type="entry name" value="Histidine kinase-like ATPase, C-terminal domain"/>
    <property type="match status" value="1"/>
</dbReference>
<dbReference type="InterPro" id="IPR050736">
    <property type="entry name" value="Sensor_HK_Regulatory"/>
</dbReference>
<dbReference type="InterPro" id="IPR036097">
    <property type="entry name" value="HisK_dim/P_sf"/>
</dbReference>
<dbReference type="SMART" id="SM00387">
    <property type="entry name" value="HATPase_c"/>
    <property type="match status" value="1"/>
</dbReference>
<comment type="catalytic activity">
    <reaction evidence="1">
        <text>ATP + protein L-histidine = ADP + protein N-phospho-L-histidine.</text>
        <dbReference type="EC" id="2.7.13.3"/>
    </reaction>
</comment>
<evidence type="ECO:0000259" key="7">
    <source>
        <dbReference type="PROSITE" id="PS50112"/>
    </source>
</evidence>
<evidence type="ECO:0000259" key="6">
    <source>
        <dbReference type="PROSITE" id="PS50109"/>
    </source>
</evidence>
<comment type="caution">
    <text evidence="9">The sequence shown here is derived from an EMBL/GenBank/DDBJ whole genome shotgun (WGS) entry which is preliminary data.</text>
</comment>
<dbReference type="PANTHER" id="PTHR43711">
    <property type="entry name" value="TWO-COMPONENT HISTIDINE KINASE"/>
    <property type="match status" value="1"/>
</dbReference>
<proteinExistence type="predicted"/>
<dbReference type="InterPro" id="IPR029016">
    <property type="entry name" value="GAF-like_dom_sf"/>
</dbReference>
<dbReference type="PROSITE" id="PS50113">
    <property type="entry name" value="PAC"/>
    <property type="match status" value="1"/>
</dbReference>
<dbReference type="InterPro" id="IPR013656">
    <property type="entry name" value="PAS_4"/>
</dbReference>
<evidence type="ECO:0000256" key="2">
    <source>
        <dbReference type="ARBA" id="ARBA00012438"/>
    </source>
</evidence>
<dbReference type="PROSITE" id="PS50109">
    <property type="entry name" value="HIS_KIN"/>
    <property type="match status" value="1"/>
</dbReference>
<dbReference type="InterPro" id="IPR035965">
    <property type="entry name" value="PAS-like_dom_sf"/>
</dbReference>
<dbReference type="SUPFAM" id="SSF55874">
    <property type="entry name" value="ATPase domain of HSP90 chaperone/DNA topoisomerase II/histidine kinase"/>
    <property type="match status" value="1"/>
</dbReference>
<gene>
    <name evidence="9" type="ORF">OB919_19175</name>
</gene>
<keyword evidence="3" id="KW-0808">Transferase</keyword>
<dbReference type="AlphaFoldDB" id="A0AAP3E9G3"/>
<reference evidence="9 10" key="1">
    <citation type="submission" date="2022-09" db="EMBL/GenBank/DDBJ databases">
        <title>Enrichment on poylsaccharides allowed isolation of novel metabolic and taxonomic groups of Haloarchaea.</title>
        <authorList>
            <person name="Sorokin D.Y."/>
            <person name="Elcheninov A.G."/>
            <person name="Khizhniak T.V."/>
            <person name="Kolganova T.V."/>
            <person name="Kublanov I.V."/>
        </authorList>
    </citation>
    <scope>NUCLEOTIDE SEQUENCE [LARGE SCALE GENOMIC DNA]</scope>
    <source>
        <strain evidence="9 10">AArc-curdl1</strain>
    </source>
</reference>
<dbReference type="CDD" id="cd00082">
    <property type="entry name" value="HisKA"/>
    <property type="match status" value="1"/>
</dbReference>
<dbReference type="NCBIfam" id="TIGR00229">
    <property type="entry name" value="sensory_box"/>
    <property type="match status" value="1"/>
</dbReference>
<evidence type="ECO:0000256" key="3">
    <source>
        <dbReference type="ARBA" id="ARBA00022679"/>
    </source>
</evidence>
<keyword evidence="4 9" id="KW-0418">Kinase</keyword>
<dbReference type="InterPro" id="IPR003661">
    <property type="entry name" value="HisK_dim/P_dom"/>
</dbReference>
<dbReference type="InterPro" id="IPR000700">
    <property type="entry name" value="PAS-assoc_C"/>
</dbReference>
<evidence type="ECO:0000256" key="1">
    <source>
        <dbReference type="ARBA" id="ARBA00000085"/>
    </source>
</evidence>
<dbReference type="Pfam" id="PF02518">
    <property type="entry name" value="HATPase_c"/>
    <property type="match status" value="1"/>
</dbReference>
<dbReference type="SMART" id="SM00091">
    <property type="entry name" value="PAS"/>
    <property type="match status" value="1"/>
</dbReference>
<dbReference type="PROSITE" id="PS50112">
    <property type="entry name" value="PAS"/>
    <property type="match status" value="1"/>
</dbReference>
<dbReference type="InterPro" id="IPR003594">
    <property type="entry name" value="HATPase_dom"/>
</dbReference>
<dbReference type="InterPro" id="IPR036890">
    <property type="entry name" value="HATPase_C_sf"/>
</dbReference>
<name>A0AAP3E9G3_9EURY</name>
<protein>
    <recommendedName>
        <fullName evidence="2">histidine kinase</fullName>
        <ecNumber evidence="2">2.7.13.3</ecNumber>
    </recommendedName>
</protein>
<dbReference type="Gene3D" id="1.10.287.130">
    <property type="match status" value="1"/>
</dbReference>
<feature type="domain" description="PAC" evidence="8">
    <location>
        <begin position="211"/>
        <end position="263"/>
    </location>
</feature>
<evidence type="ECO:0000313" key="10">
    <source>
        <dbReference type="Proteomes" id="UP001321047"/>
    </source>
</evidence>
<dbReference type="SUPFAM" id="SSF47384">
    <property type="entry name" value="Homodimeric domain of signal transducing histidine kinase"/>
    <property type="match status" value="1"/>
</dbReference>
<evidence type="ECO:0000256" key="4">
    <source>
        <dbReference type="ARBA" id="ARBA00022777"/>
    </source>
</evidence>
<dbReference type="Proteomes" id="UP001321047">
    <property type="component" value="Unassembled WGS sequence"/>
</dbReference>
<dbReference type="RefSeq" id="WP_342810380.1">
    <property type="nucleotide sequence ID" value="NZ_JAOPJZ010000029.1"/>
</dbReference>
<feature type="domain" description="Histidine kinase" evidence="6">
    <location>
        <begin position="412"/>
        <end position="616"/>
    </location>
</feature>
<dbReference type="EC" id="2.7.13.3" evidence="2"/>
<dbReference type="Pfam" id="PF08448">
    <property type="entry name" value="PAS_4"/>
    <property type="match status" value="1"/>
</dbReference>
<dbReference type="InterPro" id="IPR000014">
    <property type="entry name" value="PAS"/>
</dbReference>
<dbReference type="CDD" id="cd00075">
    <property type="entry name" value="HATPase"/>
    <property type="match status" value="1"/>
</dbReference>